<dbReference type="RefSeq" id="WP_250194169.1">
    <property type="nucleotide sequence ID" value="NZ_CP097635.1"/>
</dbReference>
<dbReference type="GO" id="GO:0016787">
    <property type="term" value="F:hydrolase activity"/>
    <property type="evidence" value="ECO:0007669"/>
    <property type="project" value="UniProtKB-KW"/>
</dbReference>
<keyword evidence="3" id="KW-1185">Reference proteome</keyword>
<dbReference type="PANTHER" id="PTHR43689">
    <property type="entry name" value="HYDROLASE"/>
    <property type="match status" value="1"/>
</dbReference>
<dbReference type="InterPro" id="IPR029058">
    <property type="entry name" value="AB_hydrolase_fold"/>
</dbReference>
<protein>
    <submittedName>
        <fullName evidence="2">Alpha/beta hydrolase</fullName>
    </submittedName>
</protein>
<keyword evidence="2" id="KW-0378">Hydrolase</keyword>
<dbReference type="EMBL" id="CP097635">
    <property type="protein sequence ID" value="URI05904.1"/>
    <property type="molecule type" value="Genomic_DNA"/>
</dbReference>
<evidence type="ECO:0000313" key="3">
    <source>
        <dbReference type="Proteomes" id="UP001056201"/>
    </source>
</evidence>
<accession>A0ABY4S0F3</accession>
<reference evidence="2" key="1">
    <citation type="submission" date="2022-05" db="EMBL/GenBank/DDBJ databases">
        <title>An RpoN-dependent PEP-CTERM gene is involved in floc formation of an Aquincola tertiaricarbonis strain.</title>
        <authorList>
            <person name="Qiu D."/>
            <person name="Xia M."/>
        </authorList>
    </citation>
    <scope>NUCLEOTIDE SEQUENCE</scope>
    <source>
        <strain evidence="2">RN12</strain>
    </source>
</reference>
<dbReference type="Pfam" id="PF12697">
    <property type="entry name" value="Abhydrolase_6"/>
    <property type="match status" value="1"/>
</dbReference>
<evidence type="ECO:0000313" key="2">
    <source>
        <dbReference type="EMBL" id="URI05904.1"/>
    </source>
</evidence>
<proteinExistence type="predicted"/>
<dbReference type="Gene3D" id="3.40.50.1820">
    <property type="entry name" value="alpha/beta hydrolase"/>
    <property type="match status" value="1"/>
</dbReference>
<dbReference type="InterPro" id="IPR000073">
    <property type="entry name" value="AB_hydrolase_1"/>
</dbReference>
<dbReference type="SUPFAM" id="SSF53474">
    <property type="entry name" value="alpha/beta-Hydrolases"/>
    <property type="match status" value="1"/>
</dbReference>
<evidence type="ECO:0000259" key="1">
    <source>
        <dbReference type="Pfam" id="PF12697"/>
    </source>
</evidence>
<organism evidence="2 3">
    <name type="scientific">Aquincola tertiaricarbonis</name>
    <dbReference type="NCBI Taxonomy" id="391953"/>
    <lineage>
        <taxon>Bacteria</taxon>
        <taxon>Pseudomonadati</taxon>
        <taxon>Pseudomonadota</taxon>
        <taxon>Betaproteobacteria</taxon>
        <taxon>Burkholderiales</taxon>
        <taxon>Sphaerotilaceae</taxon>
        <taxon>Aquincola</taxon>
    </lineage>
</organism>
<sequence>MAASAFVELPWQGRTVRIEHQWVGTDRADAPLVVFLHEGLGSVAMWKDFPQRLCAAAGLRGLVYSRPGYGRSTPRPADERWAPDFMHRQAHELLPALLAALHIDTTRQPPWLFGHSDGGSITLLHAARHPVAGAIVMAPHLFVEDVSVASIEVARQAYLTTDLPQKLGRYHDDADSAFWGWNRIWLDPAFRTWNIEAEVAQITAPVLAIQGVDDEYGTLDQIRAIRRQLPATQLLELPACGHSPHRDQPEAVIEAAHAFFSHHRHHNARGQA</sequence>
<gene>
    <name evidence="2" type="ORF">MW290_08085</name>
</gene>
<dbReference type="PANTHER" id="PTHR43689:SF8">
    <property type="entry name" value="ALPHA_BETA-HYDROLASES SUPERFAMILY PROTEIN"/>
    <property type="match status" value="1"/>
</dbReference>
<feature type="domain" description="AB hydrolase-1" evidence="1">
    <location>
        <begin position="33"/>
        <end position="255"/>
    </location>
</feature>
<dbReference type="Proteomes" id="UP001056201">
    <property type="component" value="Chromosome 1"/>
</dbReference>
<name>A0ABY4S0F3_AQUTE</name>